<dbReference type="Pfam" id="PF13439">
    <property type="entry name" value="Glyco_transf_4"/>
    <property type="match status" value="1"/>
</dbReference>
<reference evidence="3 4" key="1">
    <citation type="journal article" date="2016" name="Nat. Commun.">
        <title>Thousands of microbial genomes shed light on interconnected biogeochemical processes in an aquifer system.</title>
        <authorList>
            <person name="Anantharaman K."/>
            <person name="Brown C.T."/>
            <person name="Hug L.A."/>
            <person name="Sharon I."/>
            <person name="Castelle C.J."/>
            <person name="Probst A.J."/>
            <person name="Thomas B.C."/>
            <person name="Singh A."/>
            <person name="Wilkins M.J."/>
            <person name="Karaoz U."/>
            <person name="Brodie E.L."/>
            <person name="Williams K.H."/>
            <person name="Hubbard S.S."/>
            <person name="Banfield J.F."/>
        </authorList>
    </citation>
    <scope>NUCLEOTIDE SEQUENCE [LARGE SCALE GENOMIC DNA]</scope>
    <source>
        <strain evidence="4">RIFCSPLOWO2_12_FULL_64_10</strain>
    </source>
</reference>
<name>A0A1F6CS38_HANXR</name>
<dbReference type="InterPro" id="IPR001296">
    <property type="entry name" value="Glyco_trans_1"/>
</dbReference>
<dbReference type="GO" id="GO:0016757">
    <property type="term" value="F:glycosyltransferase activity"/>
    <property type="evidence" value="ECO:0007669"/>
    <property type="project" value="InterPro"/>
</dbReference>
<dbReference type="InterPro" id="IPR028098">
    <property type="entry name" value="Glyco_trans_4-like_N"/>
</dbReference>
<proteinExistence type="predicted"/>
<feature type="domain" description="Glycosyl transferase family 1" evidence="1">
    <location>
        <begin position="179"/>
        <end position="309"/>
    </location>
</feature>
<dbReference type="Proteomes" id="UP000178606">
    <property type="component" value="Unassembled WGS sequence"/>
</dbReference>
<comment type="caution">
    <text evidence="3">The sequence shown here is derived from an EMBL/GenBank/DDBJ whole genome shotgun (WGS) entry which is preliminary data.</text>
</comment>
<dbReference type="InterPro" id="IPR050194">
    <property type="entry name" value="Glycosyltransferase_grp1"/>
</dbReference>
<feature type="domain" description="Glycosyltransferase subfamily 4-like N-terminal" evidence="2">
    <location>
        <begin position="2"/>
        <end position="173"/>
    </location>
</feature>
<dbReference type="Gene3D" id="3.40.50.2000">
    <property type="entry name" value="Glycogen Phosphorylase B"/>
    <property type="match status" value="2"/>
</dbReference>
<sequence>MRGGERCLESLCRLFPGAPVYTLLHAPGTVSPEIERRPITCSFLQRIPGVARRYRSLLPLFPAAVERFDLSAFDLVLSSSHCAAKGVRPRPGALHVCYCHTPMRYVYDQRDAYFQTPLSRTLAAPLLRYLRRWDQGTVPRVHRFIANSGHVRERIRRCYGREADVVPPPVETGRFSISDRTEDYFLIVSALVPYKRIDIAVDAFNRLGLPLRIVGDGPERKRLERRARPNVSFLGWLPDDRLPDLYARALAFVLPGVEDFGIAPVEAQAAGRPVIALRAGGALETVMEGQTGVFFWPQTPEALAETVRAFDPSTFCPEDLRAHARRFDRSIFERRIREIIAEAWEAHVNR</sequence>
<evidence type="ECO:0008006" key="5">
    <source>
        <dbReference type="Google" id="ProtNLM"/>
    </source>
</evidence>
<protein>
    <recommendedName>
        <fullName evidence="5">Glycosyltransferase family 4 protein</fullName>
    </recommendedName>
</protein>
<dbReference type="PANTHER" id="PTHR45947:SF3">
    <property type="entry name" value="SULFOQUINOVOSYL TRANSFERASE SQD2"/>
    <property type="match status" value="1"/>
</dbReference>
<dbReference type="Pfam" id="PF00534">
    <property type="entry name" value="Glycos_transf_1"/>
    <property type="match status" value="1"/>
</dbReference>
<evidence type="ECO:0000313" key="3">
    <source>
        <dbReference type="EMBL" id="OGG51900.1"/>
    </source>
</evidence>
<gene>
    <name evidence="3" type="ORF">A3F84_02805</name>
</gene>
<dbReference type="SUPFAM" id="SSF53756">
    <property type="entry name" value="UDP-Glycosyltransferase/glycogen phosphorylase"/>
    <property type="match status" value="1"/>
</dbReference>
<dbReference type="AlphaFoldDB" id="A0A1F6CS38"/>
<evidence type="ECO:0000259" key="2">
    <source>
        <dbReference type="Pfam" id="PF13439"/>
    </source>
</evidence>
<accession>A0A1F6CS38</accession>
<evidence type="ECO:0000259" key="1">
    <source>
        <dbReference type="Pfam" id="PF00534"/>
    </source>
</evidence>
<evidence type="ECO:0000313" key="4">
    <source>
        <dbReference type="Proteomes" id="UP000178606"/>
    </source>
</evidence>
<dbReference type="PANTHER" id="PTHR45947">
    <property type="entry name" value="SULFOQUINOVOSYL TRANSFERASE SQD2"/>
    <property type="match status" value="1"/>
</dbReference>
<dbReference type="EMBL" id="MFKF01000163">
    <property type="protein sequence ID" value="OGG51900.1"/>
    <property type="molecule type" value="Genomic_DNA"/>
</dbReference>
<organism evidence="3 4">
    <name type="scientific">Handelsmanbacteria sp. (strain RIFCSPLOWO2_12_FULL_64_10)</name>
    <dbReference type="NCBI Taxonomy" id="1817868"/>
    <lineage>
        <taxon>Bacteria</taxon>
        <taxon>Candidatus Handelsmaniibacteriota</taxon>
    </lineage>
</organism>